<comment type="caution">
    <text evidence="1">The sequence shown here is derived from an EMBL/GenBank/DDBJ whole genome shotgun (WGS) entry which is preliminary data.</text>
</comment>
<protein>
    <submittedName>
        <fullName evidence="1">Tryptophan synthase subunit beta</fullName>
    </submittedName>
</protein>
<proteinExistence type="predicted"/>
<keyword evidence="2" id="KW-1185">Reference proteome</keyword>
<organism evidence="1 2">
    <name type="scientific">Parazoarcus communis SWub3 = DSM 12120</name>
    <dbReference type="NCBI Taxonomy" id="1121029"/>
    <lineage>
        <taxon>Bacteria</taxon>
        <taxon>Pseudomonadati</taxon>
        <taxon>Pseudomonadota</taxon>
        <taxon>Betaproteobacteria</taxon>
        <taxon>Rhodocyclales</taxon>
        <taxon>Zoogloeaceae</taxon>
        <taxon>Parazoarcus</taxon>
    </lineage>
</organism>
<evidence type="ECO:0000313" key="1">
    <source>
        <dbReference type="EMBL" id="PZA17004.1"/>
    </source>
</evidence>
<dbReference type="Proteomes" id="UP000248259">
    <property type="component" value="Unassembled WGS sequence"/>
</dbReference>
<gene>
    <name evidence="1" type="ORF">DNK49_09910</name>
</gene>
<evidence type="ECO:0000313" key="2">
    <source>
        <dbReference type="Proteomes" id="UP000248259"/>
    </source>
</evidence>
<dbReference type="AlphaFoldDB" id="A0A323UWZ5"/>
<name>A0A323UWZ5_9RHOO</name>
<accession>A0A323UWZ5</accession>
<reference evidence="1 2" key="1">
    <citation type="submission" date="2018-06" db="EMBL/GenBank/DDBJ databases">
        <title>Azoarcus communis strain SWub3 genome.</title>
        <authorList>
            <person name="Zorraquino Salvo V."/>
            <person name="Toubiana D."/>
            <person name="Blumwald E."/>
        </authorList>
    </citation>
    <scope>NUCLEOTIDE SEQUENCE [LARGE SCALE GENOMIC DNA]</scope>
    <source>
        <strain evidence="1 2">SWub3</strain>
    </source>
</reference>
<sequence>MVYVQRDKNGLLLRVEAEPFDGMTDTLAVESEELARWLATKEEVHNRLSRLKETDLDMVRVLEDVVIVLIDRGLISFEDLPLAARRKLDERALARADLEGLVGVVTQSVRDCRQGD</sequence>
<dbReference type="OrthoDB" id="8527830at2"/>
<dbReference type="EMBL" id="QKOE01000005">
    <property type="protein sequence ID" value="PZA17004.1"/>
    <property type="molecule type" value="Genomic_DNA"/>
</dbReference>